<dbReference type="PANTHER" id="PTHR38474:SF1">
    <property type="entry name" value="SLR0299 PROTEIN"/>
    <property type="match status" value="1"/>
</dbReference>
<organism evidence="1 2">
    <name type="scientific">Bacteroides acidifaciens</name>
    <dbReference type="NCBI Taxonomy" id="85831"/>
    <lineage>
        <taxon>Bacteria</taxon>
        <taxon>Pseudomonadati</taxon>
        <taxon>Bacteroidota</taxon>
        <taxon>Bacteroidia</taxon>
        <taxon>Bacteroidales</taxon>
        <taxon>Bacteroidaceae</taxon>
        <taxon>Bacteroides</taxon>
    </lineage>
</organism>
<evidence type="ECO:0000313" key="2">
    <source>
        <dbReference type="Proteomes" id="UP000491181"/>
    </source>
</evidence>
<reference evidence="1 2" key="1">
    <citation type="journal article" date="2020" name="Microbiome">
        <title>Single-cell genomics of uncultured bacteria reveals dietary fiber responders in the mouse gut microbiota.</title>
        <authorList>
            <person name="Chijiiwa R."/>
            <person name="Hosokawa M."/>
            <person name="Kogawa M."/>
            <person name="Nishikawa Y."/>
            <person name="Ide K."/>
            <person name="Sakanashi C."/>
            <person name="Takahashi K."/>
            <person name="Takeyama H."/>
        </authorList>
    </citation>
    <scope>NUCLEOTIDE SEQUENCE [LARGE SCALE GENOMIC DNA]</scope>
    <source>
        <strain evidence="1">IMSAGC_001</strain>
    </source>
</reference>
<keyword evidence="1" id="KW-0012">Acyltransferase</keyword>
<dbReference type="EC" id="2.3.1.28" evidence="1"/>
<dbReference type="Gene3D" id="3.30.559.10">
    <property type="entry name" value="Chloramphenicol acetyltransferase-like domain"/>
    <property type="match status" value="1"/>
</dbReference>
<dbReference type="NCBIfam" id="NF040637">
    <property type="entry name" value="CatA_like_2"/>
    <property type="match status" value="1"/>
</dbReference>
<proteinExistence type="predicted"/>
<evidence type="ECO:0000313" key="1">
    <source>
        <dbReference type="EMBL" id="GFH88478.1"/>
    </source>
</evidence>
<dbReference type="InterPro" id="IPR001707">
    <property type="entry name" value="Cmp_AcTrfase"/>
</dbReference>
<comment type="caution">
    <text evidence="1">The sequence shown here is derived from an EMBL/GenBank/DDBJ whole genome shotgun (WGS) entry which is preliminary data.</text>
</comment>
<dbReference type="GO" id="GO:0008811">
    <property type="term" value="F:chloramphenicol O-acetyltransferase activity"/>
    <property type="evidence" value="ECO:0007669"/>
    <property type="project" value="UniProtKB-EC"/>
</dbReference>
<gene>
    <name evidence="1" type="primary">cmlA</name>
    <name evidence="1" type="ORF">IMSAGC001_03921</name>
</gene>
<keyword evidence="1" id="KW-0808">Transferase</keyword>
<dbReference type="SMART" id="SM01059">
    <property type="entry name" value="CAT"/>
    <property type="match status" value="1"/>
</dbReference>
<dbReference type="EMBL" id="BLLS01000221">
    <property type="protein sequence ID" value="GFH88478.1"/>
    <property type="molecule type" value="Genomic_DNA"/>
</dbReference>
<protein>
    <submittedName>
        <fullName evidence="1">Chloramphenicol acetyltransferase 2</fullName>
        <ecNumber evidence="1">2.3.1.28</ecNumber>
    </submittedName>
</protein>
<name>A0A7J0A842_9BACE</name>
<dbReference type="Pfam" id="PF00302">
    <property type="entry name" value="CAT"/>
    <property type="match status" value="1"/>
</dbReference>
<dbReference type="SUPFAM" id="SSF52777">
    <property type="entry name" value="CoA-dependent acyltransferases"/>
    <property type="match status" value="1"/>
</dbReference>
<accession>A0A7J0A842</accession>
<sequence>MKFNMLMCWCIGKAARNVKEFYMLLVGGKLMQYDTIAVNTIVANRKGEVSSCDVPFCDDLSLFNQHYLRLTKQVAESCVNHDLTESMVIGTSALAQYEIDGAVGMYSGIFNNPFLIWGKYKRRLLKTTLTVSFQFHHTQMDGAHASRFLDGVQKEIDNLRI</sequence>
<dbReference type="InterPro" id="IPR023213">
    <property type="entry name" value="CAT-like_dom_sf"/>
</dbReference>
<dbReference type="Proteomes" id="UP000491181">
    <property type="component" value="Unassembled WGS sequence"/>
</dbReference>
<dbReference type="AlphaFoldDB" id="A0A7J0A842"/>
<dbReference type="PANTHER" id="PTHR38474">
    <property type="entry name" value="SLR0299 PROTEIN"/>
    <property type="match status" value="1"/>
</dbReference>